<dbReference type="FunFam" id="3.90.850.10:FF:000002">
    <property type="entry name" value="2-hydroxyhepta-2,4-diene-1,7-dioate isomerase"/>
    <property type="match status" value="1"/>
</dbReference>
<dbReference type="PANTHER" id="PTHR42796">
    <property type="entry name" value="FUMARYLACETOACETATE HYDROLASE DOMAIN-CONTAINING PROTEIN 2A-RELATED"/>
    <property type="match status" value="1"/>
</dbReference>
<dbReference type="InterPro" id="IPR011234">
    <property type="entry name" value="Fumarylacetoacetase-like_C"/>
</dbReference>
<name>A0A7I8BZE6_9BURK</name>
<dbReference type="InterPro" id="IPR051121">
    <property type="entry name" value="FAH"/>
</dbReference>
<organism evidence="6 7">
    <name type="scientific">Paraburkholderia largidicola</name>
    <dbReference type="NCBI Taxonomy" id="3014751"/>
    <lineage>
        <taxon>Bacteria</taxon>
        <taxon>Pseudomonadati</taxon>
        <taxon>Pseudomonadota</taxon>
        <taxon>Betaproteobacteria</taxon>
        <taxon>Burkholderiales</taxon>
        <taxon>Burkholderiaceae</taxon>
        <taxon>Paraburkholderia</taxon>
    </lineage>
</organism>
<geneLocation type="plasmid" evidence="6 7">
    <name>PPGU16_p1</name>
</geneLocation>
<dbReference type="GO" id="GO:0016853">
    <property type="term" value="F:isomerase activity"/>
    <property type="evidence" value="ECO:0007669"/>
    <property type="project" value="UniProtKB-KW"/>
</dbReference>
<evidence type="ECO:0000256" key="1">
    <source>
        <dbReference type="ARBA" id="ARBA00001946"/>
    </source>
</evidence>
<dbReference type="KEGG" id="plad:PPGU16_71610"/>
<feature type="domain" description="Fumarylacetoacetase-like C-terminal" evidence="5">
    <location>
        <begin position="77"/>
        <end position="284"/>
    </location>
</feature>
<dbReference type="Proteomes" id="UP000510888">
    <property type="component" value="Plasmid PPGU16_p1"/>
</dbReference>
<evidence type="ECO:0000256" key="2">
    <source>
        <dbReference type="ARBA" id="ARBA00010211"/>
    </source>
</evidence>
<evidence type="ECO:0000256" key="3">
    <source>
        <dbReference type="ARBA" id="ARBA00022723"/>
    </source>
</evidence>
<dbReference type="Pfam" id="PF01557">
    <property type="entry name" value="FAA_hydrolase"/>
    <property type="match status" value="1"/>
</dbReference>
<dbReference type="EMBL" id="AP023176">
    <property type="protein sequence ID" value="BCF94094.1"/>
    <property type="molecule type" value="Genomic_DNA"/>
</dbReference>
<dbReference type="InterPro" id="IPR036663">
    <property type="entry name" value="Fumarylacetoacetase_C_sf"/>
</dbReference>
<evidence type="ECO:0000313" key="7">
    <source>
        <dbReference type="Proteomes" id="UP000510888"/>
    </source>
</evidence>
<keyword evidence="4" id="KW-0378">Hydrolase</keyword>
<accession>A0A7I8BZE6</accession>
<keyword evidence="3" id="KW-0479">Metal-binding</keyword>
<dbReference type="AlphaFoldDB" id="A0A7I8BZE6"/>
<sequence>MKLARYTYKSKTSIGKIEGDRVIDLHVTDAWLPDDLTTLLSSPEALSRARQLTVEQAGSVALSEVRLEAPIIHPGKFLALGMNYKDHEAEARRHGVPIPPSQVWFNKQVSCINGPFDDVHHPDVCEKLDYEAELGVVIGKAGRYISEEDALAHVGGYFVANDVTARDWQAKSPTWTLGKSFDTHGPIGPWVVTADEIADPQNLAIRLLVNGEVRQQSSTSLMTYPIARQIAYLSQVMTLQPGDILITGTPAGVGLAMNPPRFLGAGDVVRVEIDGIGHIENRIVPEPRRKAA</sequence>
<evidence type="ECO:0000313" key="6">
    <source>
        <dbReference type="EMBL" id="BCF94094.1"/>
    </source>
</evidence>
<protein>
    <submittedName>
        <fullName evidence="6">2-hydroxyhepta-2,4-diene-1,7-dioate isomerase</fullName>
    </submittedName>
</protein>
<dbReference type="GO" id="GO:0019752">
    <property type="term" value="P:carboxylic acid metabolic process"/>
    <property type="evidence" value="ECO:0007669"/>
    <property type="project" value="UniProtKB-ARBA"/>
</dbReference>
<dbReference type="SUPFAM" id="SSF56529">
    <property type="entry name" value="FAH"/>
    <property type="match status" value="1"/>
</dbReference>
<dbReference type="GO" id="GO:0046872">
    <property type="term" value="F:metal ion binding"/>
    <property type="evidence" value="ECO:0007669"/>
    <property type="project" value="UniProtKB-KW"/>
</dbReference>
<dbReference type="GO" id="GO:0016787">
    <property type="term" value="F:hydrolase activity"/>
    <property type="evidence" value="ECO:0007669"/>
    <property type="project" value="UniProtKB-KW"/>
</dbReference>
<keyword evidence="7" id="KW-1185">Reference proteome</keyword>
<dbReference type="PANTHER" id="PTHR42796:SF4">
    <property type="entry name" value="FUMARYLACETOACETATE HYDROLASE DOMAIN-CONTAINING PROTEIN 2A"/>
    <property type="match status" value="1"/>
</dbReference>
<keyword evidence="6" id="KW-0413">Isomerase</keyword>
<proteinExistence type="inferred from homology"/>
<reference evidence="6 7" key="1">
    <citation type="journal article" date="2020" name="Genes (Basel)">
        <title>Genomic Comparison of Insect Gut Symbionts from Divergent Burkholderia Subclades.</title>
        <authorList>
            <person name="Takeshita K."/>
            <person name="Kikuchi Y."/>
        </authorList>
    </citation>
    <scope>NUCLEOTIDE SEQUENCE [LARGE SCALE GENOMIC DNA]</scope>
    <source>
        <strain evidence="6 7">PGU16</strain>
        <plasmid evidence="6 7">PPGU16_p1</plasmid>
    </source>
</reference>
<keyword evidence="6" id="KW-0614">Plasmid</keyword>
<comment type="similarity">
    <text evidence="2">Belongs to the FAH family.</text>
</comment>
<dbReference type="RefSeq" id="WP_180725631.1">
    <property type="nucleotide sequence ID" value="NZ_AP023176.1"/>
</dbReference>
<evidence type="ECO:0000259" key="5">
    <source>
        <dbReference type="Pfam" id="PF01557"/>
    </source>
</evidence>
<dbReference type="Gene3D" id="3.90.850.10">
    <property type="entry name" value="Fumarylacetoacetase-like, C-terminal domain"/>
    <property type="match status" value="1"/>
</dbReference>
<comment type="cofactor">
    <cofactor evidence="1">
        <name>Mg(2+)</name>
        <dbReference type="ChEBI" id="CHEBI:18420"/>
    </cofactor>
</comment>
<gene>
    <name evidence="6" type="ORF">PPGU16_71610</name>
</gene>
<evidence type="ECO:0000256" key="4">
    <source>
        <dbReference type="ARBA" id="ARBA00022801"/>
    </source>
</evidence>